<evidence type="ECO:0000313" key="3">
    <source>
        <dbReference type="Proteomes" id="UP000282515"/>
    </source>
</evidence>
<name>A0A3L8PMP1_9ACTN</name>
<accession>A0A3L8PMP1</accession>
<dbReference type="EMBL" id="RDBF01000005">
    <property type="protein sequence ID" value="RLV56033.1"/>
    <property type="molecule type" value="Genomic_DNA"/>
</dbReference>
<dbReference type="Proteomes" id="UP000282515">
    <property type="component" value="Unassembled WGS sequence"/>
</dbReference>
<dbReference type="SUPFAM" id="SSF46955">
    <property type="entry name" value="Putative DNA-binding domain"/>
    <property type="match status" value="1"/>
</dbReference>
<dbReference type="InterPro" id="IPR009061">
    <property type="entry name" value="DNA-bd_dom_put_sf"/>
</dbReference>
<feature type="domain" description="Helix-turn-helix" evidence="1">
    <location>
        <begin position="14"/>
        <end position="64"/>
    </location>
</feature>
<dbReference type="Pfam" id="PF12728">
    <property type="entry name" value="HTH_17"/>
    <property type="match status" value="1"/>
</dbReference>
<dbReference type="InterPro" id="IPR010093">
    <property type="entry name" value="SinI_DNA-bd"/>
</dbReference>
<organism evidence="2 3">
    <name type="scientific">Aeromicrobium phragmitis</name>
    <dbReference type="NCBI Taxonomy" id="2478914"/>
    <lineage>
        <taxon>Bacteria</taxon>
        <taxon>Bacillati</taxon>
        <taxon>Actinomycetota</taxon>
        <taxon>Actinomycetes</taxon>
        <taxon>Propionibacteriales</taxon>
        <taxon>Nocardioidaceae</taxon>
        <taxon>Aeromicrobium</taxon>
    </lineage>
</organism>
<comment type="caution">
    <text evidence="2">The sequence shown here is derived from an EMBL/GenBank/DDBJ whole genome shotgun (WGS) entry which is preliminary data.</text>
</comment>
<dbReference type="GO" id="GO:0003677">
    <property type="term" value="F:DNA binding"/>
    <property type="evidence" value="ECO:0007669"/>
    <property type="project" value="UniProtKB-KW"/>
</dbReference>
<keyword evidence="3" id="KW-1185">Reference proteome</keyword>
<keyword evidence="2" id="KW-0238">DNA-binding</keyword>
<dbReference type="OrthoDB" id="5079279at2"/>
<dbReference type="AlphaFoldDB" id="A0A3L8PMP1"/>
<dbReference type="InterPro" id="IPR041657">
    <property type="entry name" value="HTH_17"/>
</dbReference>
<gene>
    <name evidence="2" type="ORF">D9V41_09090</name>
</gene>
<protein>
    <submittedName>
        <fullName evidence="2">DNA-binding protein</fullName>
    </submittedName>
</protein>
<evidence type="ECO:0000259" key="1">
    <source>
        <dbReference type="Pfam" id="PF12728"/>
    </source>
</evidence>
<dbReference type="RefSeq" id="WP_121794229.1">
    <property type="nucleotide sequence ID" value="NZ_RDBF01000005.1"/>
</dbReference>
<evidence type="ECO:0000313" key="2">
    <source>
        <dbReference type="EMBL" id="RLV56033.1"/>
    </source>
</evidence>
<sequence>MSRLSPTSLEQRIWFNTEQAAAYSGYHVQTVRRALEAGELKGSQRTAGGRWRIHRDALDAWLSGEKASA</sequence>
<reference evidence="2 3" key="1">
    <citation type="submission" date="2018-10" db="EMBL/GenBank/DDBJ databases">
        <title>Aeromicrobium sp. 9W16Y-2 whole genome shotgun sequence.</title>
        <authorList>
            <person name="Li F."/>
        </authorList>
    </citation>
    <scope>NUCLEOTIDE SEQUENCE [LARGE SCALE GENOMIC DNA]</scope>
    <source>
        <strain evidence="2 3">9W16Y-2</strain>
    </source>
</reference>
<dbReference type="NCBIfam" id="TIGR01764">
    <property type="entry name" value="excise"/>
    <property type="match status" value="1"/>
</dbReference>
<proteinExistence type="predicted"/>